<feature type="domain" description="Tyrosine specific protein phosphatases" evidence="3">
    <location>
        <begin position="102"/>
        <end position="176"/>
    </location>
</feature>
<dbReference type="SMART" id="SM00404">
    <property type="entry name" value="PTPc_motif"/>
    <property type="match status" value="1"/>
</dbReference>
<dbReference type="PROSITE" id="PS00383">
    <property type="entry name" value="TYR_PHOSPHATASE_1"/>
    <property type="match status" value="1"/>
</dbReference>
<proteinExistence type="predicted"/>
<sequence length="253" mass="28516">MLQLISSRARNAVSRDKFRFIDGELNLDLTYITDRIVAMGLPGAGVEKVWRNELEDVARFFQKYHAEHFIIINLSGEVYDYSKFQYRVKDYGYPDHSALPLEHLFQIMSAMKYYLDEDPSNIVAVHCLAGRGRTGTVISAFLLYLGLYNDATEALRYFANARSSKGEGVITPSQLRYVGYYNEILQGRKPDPRGKEKKLLLDKIIMEPCPVIPGTEEKGIQGGWTPVVQICTLAGTSITPLTYDAGGMPLFVE</sequence>
<name>L8GIF7_ACACF</name>
<dbReference type="InterPro" id="IPR003595">
    <property type="entry name" value="Tyr_Pase_cat"/>
</dbReference>
<dbReference type="Pfam" id="PF22784">
    <property type="entry name" value="PTP-SAK"/>
    <property type="match status" value="1"/>
</dbReference>
<dbReference type="InterPro" id="IPR029021">
    <property type="entry name" value="Prot-tyrosine_phosphatase-like"/>
</dbReference>
<dbReference type="RefSeq" id="XP_004334551.1">
    <property type="nucleotide sequence ID" value="XM_004334503.1"/>
</dbReference>
<dbReference type="STRING" id="1257118.L8GIF7"/>
<evidence type="ECO:0000259" key="2">
    <source>
        <dbReference type="PROSITE" id="PS50055"/>
    </source>
</evidence>
<dbReference type="OMA" id="MSYPSEG"/>
<dbReference type="GeneID" id="14913050"/>
<dbReference type="InterPro" id="IPR016130">
    <property type="entry name" value="Tyr_Pase_AS"/>
</dbReference>
<dbReference type="Proteomes" id="UP000011083">
    <property type="component" value="Unassembled WGS sequence"/>
</dbReference>
<dbReference type="GO" id="GO:0005829">
    <property type="term" value="C:cytosol"/>
    <property type="evidence" value="ECO:0007669"/>
    <property type="project" value="TreeGrafter"/>
</dbReference>
<dbReference type="OrthoDB" id="16692at2759"/>
<dbReference type="PROSITE" id="PS50055">
    <property type="entry name" value="TYR_PHOSPHATASE_PTP"/>
    <property type="match status" value="1"/>
</dbReference>
<reference evidence="5 6" key="1">
    <citation type="journal article" date="2013" name="Genome Biol.">
        <title>Genome of Acanthamoeba castellanii highlights extensive lateral gene transfer and early evolution of tyrosine kinase signaling.</title>
        <authorList>
            <person name="Clarke M."/>
            <person name="Lohan A.J."/>
            <person name="Liu B."/>
            <person name="Lagkouvardos I."/>
            <person name="Roy S."/>
            <person name="Zafar N."/>
            <person name="Bertelli C."/>
            <person name="Schilde C."/>
            <person name="Kianianmomeni A."/>
            <person name="Burglin T.R."/>
            <person name="Frech C."/>
            <person name="Turcotte B."/>
            <person name="Kopec K.O."/>
            <person name="Synnott J.M."/>
            <person name="Choo C."/>
            <person name="Paponov I."/>
            <person name="Finkler A."/>
            <person name="Soon Heng Tan C."/>
            <person name="Hutchins A.P."/>
            <person name="Weinmeier T."/>
            <person name="Rattei T."/>
            <person name="Chu J.S."/>
            <person name="Gimenez G."/>
            <person name="Irimia M."/>
            <person name="Rigden D.J."/>
            <person name="Fitzpatrick D.A."/>
            <person name="Lorenzo-Morales J."/>
            <person name="Bateman A."/>
            <person name="Chiu C.H."/>
            <person name="Tang P."/>
            <person name="Hegemann P."/>
            <person name="Fromm H."/>
            <person name="Raoult D."/>
            <person name="Greub G."/>
            <person name="Miranda-Saavedra D."/>
            <person name="Chen N."/>
            <person name="Nash P."/>
            <person name="Ginger M.L."/>
            <person name="Horn M."/>
            <person name="Schaap P."/>
            <person name="Caler L."/>
            <person name="Loftus B."/>
        </authorList>
    </citation>
    <scope>NUCLEOTIDE SEQUENCE [LARGE SCALE GENOMIC DNA]</scope>
    <source>
        <strain evidence="5 6">Neff</strain>
    </source>
</reference>
<dbReference type="PROSITE" id="PS51181">
    <property type="entry name" value="PPASE_TENSIN"/>
    <property type="match status" value="1"/>
</dbReference>
<accession>L8GIF7</accession>
<dbReference type="SUPFAM" id="SSF52799">
    <property type="entry name" value="(Phosphotyrosine protein) phosphatases II"/>
    <property type="match status" value="1"/>
</dbReference>
<feature type="domain" description="Phosphatase tensin-type" evidence="4">
    <location>
        <begin position="18"/>
        <end position="188"/>
    </location>
</feature>
<dbReference type="InterPro" id="IPR000387">
    <property type="entry name" value="Tyr_Pase_dom"/>
</dbReference>
<dbReference type="InterPro" id="IPR029023">
    <property type="entry name" value="Tensin_phosphatase"/>
</dbReference>
<evidence type="ECO:0000259" key="4">
    <source>
        <dbReference type="PROSITE" id="PS51181"/>
    </source>
</evidence>
<evidence type="ECO:0000313" key="5">
    <source>
        <dbReference type="EMBL" id="ELR12538.1"/>
    </source>
</evidence>
<dbReference type="CDD" id="cd14497">
    <property type="entry name" value="PTP_PTEN-like"/>
    <property type="match status" value="1"/>
</dbReference>
<dbReference type="GO" id="GO:0016314">
    <property type="term" value="F:phosphatidylinositol-3,4,5-trisphosphate 3-phosphatase activity"/>
    <property type="evidence" value="ECO:0007669"/>
    <property type="project" value="TreeGrafter"/>
</dbReference>
<dbReference type="InterPro" id="IPR057023">
    <property type="entry name" value="PTP-SAK"/>
</dbReference>
<dbReference type="KEGG" id="acan:ACA1_156700"/>
<dbReference type="AlphaFoldDB" id="L8GIF7"/>
<organism evidence="5 6">
    <name type="scientific">Acanthamoeba castellanii (strain ATCC 30010 / Neff)</name>
    <dbReference type="NCBI Taxonomy" id="1257118"/>
    <lineage>
        <taxon>Eukaryota</taxon>
        <taxon>Amoebozoa</taxon>
        <taxon>Discosea</taxon>
        <taxon>Longamoebia</taxon>
        <taxon>Centramoebida</taxon>
        <taxon>Acanthamoebidae</taxon>
        <taxon>Acanthamoeba</taxon>
    </lineage>
</organism>
<evidence type="ECO:0000259" key="3">
    <source>
        <dbReference type="PROSITE" id="PS50056"/>
    </source>
</evidence>
<dbReference type="EMBL" id="KB008109">
    <property type="protein sequence ID" value="ELR12538.1"/>
    <property type="molecule type" value="Genomic_DNA"/>
</dbReference>
<dbReference type="Gene3D" id="3.90.190.10">
    <property type="entry name" value="Protein tyrosine phosphatase superfamily"/>
    <property type="match status" value="1"/>
</dbReference>
<dbReference type="GO" id="GO:0004725">
    <property type="term" value="F:protein tyrosine phosphatase activity"/>
    <property type="evidence" value="ECO:0007669"/>
    <property type="project" value="InterPro"/>
</dbReference>
<gene>
    <name evidence="5" type="ORF">ACA1_156700</name>
</gene>
<dbReference type="PANTHER" id="PTHR12305:SF94">
    <property type="entry name" value="PHOSPHATIDYLINOSITOL-3,4,5-TRISPHOSPHATE 3-PHOSPHATASE"/>
    <property type="match status" value="1"/>
</dbReference>
<dbReference type="InterPro" id="IPR000242">
    <property type="entry name" value="PTP_cat"/>
</dbReference>
<dbReference type="VEuPathDB" id="AmoebaDB:ACA1_156700"/>
<dbReference type="InterPro" id="IPR051281">
    <property type="entry name" value="Dual-spec_lipid-protein_phosph"/>
</dbReference>
<evidence type="ECO:0000256" key="1">
    <source>
        <dbReference type="ARBA" id="ARBA00022801"/>
    </source>
</evidence>
<feature type="domain" description="Tyrosine-protein phosphatase" evidence="2">
    <location>
        <begin position="83"/>
        <end position="187"/>
    </location>
</feature>
<protein>
    <submittedName>
        <fullName evidence="5">Proteintyrosine phosphatase</fullName>
    </submittedName>
</protein>
<keyword evidence="6" id="KW-1185">Reference proteome</keyword>
<evidence type="ECO:0000313" key="6">
    <source>
        <dbReference type="Proteomes" id="UP000011083"/>
    </source>
</evidence>
<dbReference type="PANTHER" id="PTHR12305">
    <property type="entry name" value="PHOSPHATASE WITH HOMOLOGY TO TENSIN"/>
    <property type="match status" value="1"/>
</dbReference>
<dbReference type="PROSITE" id="PS50056">
    <property type="entry name" value="TYR_PHOSPHATASE_2"/>
    <property type="match status" value="1"/>
</dbReference>
<keyword evidence="1" id="KW-0378">Hydrolase</keyword>